<protein>
    <submittedName>
        <fullName evidence="2">DUF3486 family protein</fullName>
    </submittedName>
</protein>
<name>A0A6G6IT60_PSENT</name>
<reference evidence="1 4" key="2">
    <citation type="submission" date="2020-11" db="EMBL/GenBank/DDBJ databases">
        <title>Enhanced detection system for hospital associated transmission using whole genome sequencing surveillance.</title>
        <authorList>
            <person name="Harrison L.H."/>
            <person name="Van Tyne D."/>
            <person name="Marsh J.W."/>
            <person name="Griffith M.P."/>
            <person name="Snyder D.J."/>
            <person name="Cooper V.S."/>
            <person name="Mustapha M."/>
        </authorList>
    </citation>
    <scope>NUCLEOTIDE SEQUENCE [LARGE SCALE GENOMIC DNA]</scope>
    <source>
        <strain evidence="1 4">PSA00705</strain>
    </source>
</reference>
<sequence>MPPRSKVKQLPPEMKAWLDQYLVDTNFSGYETLSAELEARGYRIGKSALHAYGQSFEDRLAALRESSEQAKAVVTAAPDDEGAVNEALMRLVQDHLFKLLMASEGKLDLPKVAKAVAELGRASVVQLKWKAEFRDRAEAAAAKVDKITTKGGLSAQARDEIRREILGMAS</sequence>
<gene>
    <name evidence="2" type="ORF">G5B91_07725</name>
    <name evidence="1" type="ORF">I5I61_26555</name>
</gene>
<dbReference type="EMBL" id="CP049140">
    <property type="protein sequence ID" value="QIE86157.1"/>
    <property type="molecule type" value="Genomic_DNA"/>
</dbReference>
<dbReference type="EMBL" id="JADTFC010000097">
    <property type="protein sequence ID" value="MBG6291033.1"/>
    <property type="molecule type" value="Genomic_DNA"/>
</dbReference>
<proteinExistence type="predicted"/>
<dbReference type="InterPro" id="IPR021874">
    <property type="entry name" value="Phage_Mu_Gp27"/>
</dbReference>
<dbReference type="KEGG" id="pnt:G5B91_07725"/>
<dbReference type="Pfam" id="PF11985">
    <property type="entry name" value="Phage_Mu_Gp27"/>
    <property type="match status" value="1"/>
</dbReference>
<dbReference type="Proteomes" id="UP000501063">
    <property type="component" value="Chromosome"/>
</dbReference>
<dbReference type="RefSeq" id="WP_024767755.1">
    <property type="nucleotide sequence ID" value="NZ_CAMIIC010000074.1"/>
</dbReference>
<keyword evidence="4" id="KW-1185">Reference proteome</keyword>
<reference evidence="2 3" key="1">
    <citation type="submission" date="2020-02" db="EMBL/GenBank/DDBJ databases">
        <title>Integrative conjugative elements (ICEs) and plasmids drive adaptation of Pseudomonas nitroreducens strain HBP1 to wastewater environment.</title>
        <authorList>
            <person name="Sentchilo V."/>
            <person name="Carraro N."/>
            <person name="Bertelli C."/>
            <person name="van der Meer J.R."/>
        </authorList>
    </citation>
    <scope>NUCLEOTIDE SEQUENCE [LARGE SCALE GENOMIC DNA]</scope>
    <source>
        <strain evidence="2 3">HBP1</strain>
    </source>
</reference>
<accession>A0A6G6IT60</accession>
<evidence type="ECO:0000313" key="3">
    <source>
        <dbReference type="Proteomes" id="UP000501063"/>
    </source>
</evidence>
<evidence type="ECO:0000313" key="2">
    <source>
        <dbReference type="EMBL" id="QIE86157.1"/>
    </source>
</evidence>
<organism evidence="2 3">
    <name type="scientific">Pseudomonas nitroreducens</name>
    <dbReference type="NCBI Taxonomy" id="46680"/>
    <lineage>
        <taxon>Bacteria</taxon>
        <taxon>Pseudomonadati</taxon>
        <taxon>Pseudomonadota</taxon>
        <taxon>Gammaproteobacteria</taxon>
        <taxon>Pseudomonadales</taxon>
        <taxon>Pseudomonadaceae</taxon>
        <taxon>Pseudomonas</taxon>
    </lineage>
</organism>
<evidence type="ECO:0000313" key="1">
    <source>
        <dbReference type="EMBL" id="MBG6291033.1"/>
    </source>
</evidence>
<evidence type="ECO:0000313" key="4">
    <source>
        <dbReference type="Proteomes" id="UP000608450"/>
    </source>
</evidence>
<dbReference type="Proteomes" id="UP000608450">
    <property type="component" value="Unassembled WGS sequence"/>
</dbReference>
<dbReference type="AlphaFoldDB" id="A0A6G6IT60"/>